<feature type="domain" description="ThuA-like" evidence="2">
    <location>
        <begin position="58"/>
        <end position="240"/>
    </location>
</feature>
<dbReference type="STRING" id="1576369.SAMN05421753_114131"/>
<dbReference type="RefSeq" id="WP_092053064.1">
    <property type="nucleotide sequence ID" value="NZ_FOQD01000014.1"/>
</dbReference>
<proteinExistence type="predicted"/>
<dbReference type="OrthoDB" id="7171409at2"/>
<dbReference type="Proteomes" id="UP000199518">
    <property type="component" value="Unassembled WGS sequence"/>
</dbReference>
<accession>A0A1I3MX40</accession>
<dbReference type="PANTHER" id="PTHR40469:SF2">
    <property type="entry name" value="GALACTOSE-BINDING DOMAIN-LIKE SUPERFAMILY PROTEIN"/>
    <property type="match status" value="1"/>
</dbReference>
<keyword evidence="1" id="KW-0732">Signal</keyword>
<protein>
    <submittedName>
        <fullName evidence="3">Trehalose utilisation</fullName>
    </submittedName>
</protein>
<organism evidence="3 4">
    <name type="scientific">Planctomicrobium piriforme</name>
    <dbReference type="NCBI Taxonomy" id="1576369"/>
    <lineage>
        <taxon>Bacteria</taxon>
        <taxon>Pseudomonadati</taxon>
        <taxon>Planctomycetota</taxon>
        <taxon>Planctomycetia</taxon>
        <taxon>Planctomycetales</taxon>
        <taxon>Planctomycetaceae</taxon>
        <taxon>Planctomicrobium</taxon>
    </lineage>
</organism>
<dbReference type="SUPFAM" id="SSF52317">
    <property type="entry name" value="Class I glutamine amidotransferase-like"/>
    <property type="match status" value="1"/>
</dbReference>
<reference evidence="4" key="1">
    <citation type="submission" date="2016-10" db="EMBL/GenBank/DDBJ databases">
        <authorList>
            <person name="Varghese N."/>
            <person name="Submissions S."/>
        </authorList>
    </citation>
    <scope>NUCLEOTIDE SEQUENCE [LARGE SCALE GENOMIC DNA]</scope>
    <source>
        <strain evidence="4">DSM 26348</strain>
    </source>
</reference>
<evidence type="ECO:0000313" key="3">
    <source>
        <dbReference type="EMBL" id="SFJ01350.1"/>
    </source>
</evidence>
<dbReference type="EMBL" id="FOQD01000014">
    <property type="protein sequence ID" value="SFJ01350.1"/>
    <property type="molecule type" value="Genomic_DNA"/>
</dbReference>
<dbReference type="Pfam" id="PF06283">
    <property type="entry name" value="ThuA"/>
    <property type="match status" value="1"/>
</dbReference>
<dbReference type="AlphaFoldDB" id="A0A1I3MX40"/>
<feature type="chain" id="PRO_5011670344" evidence="1">
    <location>
        <begin position="20"/>
        <end position="278"/>
    </location>
</feature>
<evidence type="ECO:0000259" key="2">
    <source>
        <dbReference type="Pfam" id="PF06283"/>
    </source>
</evidence>
<sequence>MRCSVLAVCFLLYGVSLPAAEPIRALMITGGCCHDYEHQKQIISEGVSQRANVTWTILHAGGDKRDFEVPEYRNKDWAKGYDVIVHNECFGAVTDPEFVKAITAEHFKGVPAVIIHCSLHSYRTSGAADAWRELIGVTSKSHEKARPEHVVRLDLEHPVMAGFPKVWDTPNGELYKIEKVWPNCTPLAIAVGVESENQNPVIWVNKFGEAKVFGTSLGHHNETMNTPEWLDLVARGTLWTVGKLGEDGKPLPGYEGTGAKPIILQPLKPIPEPASNTK</sequence>
<gene>
    <name evidence="3" type="ORF">SAMN05421753_114131</name>
</gene>
<dbReference type="PANTHER" id="PTHR40469">
    <property type="entry name" value="SECRETED GLYCOSYL HYDROLASE"/>
    <property type="match status" value="1"/>
</dbReference>
<dbReference type="InterPro" id="IPR029010">
    <property type="entry name" value="ThuA-like"/>
</dbReference>
<name>A0A1I3MX40_9PLAN</name>
<keyword evidence="4" id="KW-1185">Reference proteome</keyword>
<evidence type="ECO:0000313" key="4">
    <source>
        <dbReference type="Proteomes" id="UP000199518"/>
    </source>
</evidence>
<evidence type="ECO:0000256" key="1">
    <source>
        <dbReference type="SAM" id="SignalP"/>
    </source>
</evidence>
<feature type="signal peptide" evidence="1">
    <location>
        <begin position="1"/>
        <end position="19"/>
    </location>
</feature>
<dbReference type="Gene3D" id="3.40.50.880">
    <property type="match status" value="1"/>
</dbReference>
<dbReference type="InterPro" id="IPR029062">
    <property type="entry name" value="Class_I_gatase-like"/>
</dbReference>